<comment type="similarity">
    <text evidence="2 4">Belongs to the AB hydrolase superfamily. Lipase family.</text>
</comment>
<dbReference type="InterPro" id="IPR000734">
    <property type="entry name" value="TAG_lipase"/>
</dbReference>
<proteinExistence type="inferred from homology"/>
<dbReference type="InterPro" id="IPR013818">
    <property type="entry name" value="Lipase"/>
</dbReference>
<keyword evidence="3" id="KW-0964">Secreted</keyword>
<comment type="subcellular location">
    <subcellularLocation>
        <location evidence="1">Secreted</location>
    </subcellularLocation>
</comment>
<dbReference type="EMBL" id="GEDV01002574">
    <property type="protein sequence ID" value="JAP85983.1"/>
    <property type="molecule type" value="Transcribed_RNA"/>
</dbReference>
<evidence type="ECO:0000256" key="1">
    <source>
        <dbReference type="ARBA" id="ARBA00004613"/>
    </source>
</evidence>
<dbReference type="PANTHER" id="PTHR11610">
    <property type="entry name" value="LIPASE"/>
    <property type="match status" value="1"/>
</dbReference>
<sequence length="256" mass="28216">MEDMRDALMKTVKCNVLIVTWLDGARIPDYTRAASNTAMVGALLSRLLQAMIRTSNGRLSAENIHVIGFSLGGQAAGFCGRHFYNNTREKIGRITGLDPAGPLFEGTNVALSSSDAQYVDVIHTNAGWIFQYNFGMVGKAGHVDFYPNGGKGQPGCNNDVDLGCSHSRAIQLFIESLTSECPFAAYPCGSDWTHLVGRGDEADWWCSQKMGYWSKTQQGRGQFFLRTNDREPYCIKSTQTLIQDSSRKGPFPVPLR</sequence>
<dbReference type="Gene3D" id="3.40.50.1820">
    <property type="entry name" value="alpha/beta hydrolase"/>
    <property type="match status" value="1"/>
</dbReference>
<dbReference type="PRINTS" id="PR00821">
    <property type="entry name" value="TAGLIPASE"/>
</dbReference>
<dbReference type="CDD" id="cd00707">
    <property type="entry name" value="Pancreat_lipase_like"/>
    <property type="match status" value="1"/>
</dbReference>
<dbReference type="GO" id="GO:0016042">
    <property type="term" value="P:lipid catabolic process"/>
    <property type="evidence" value="ECO:0007669"/>
    <property type="project" value="TreeGrafter"/>
</dbReference>
<organism evidence="6">
    <name type="scientific">Rhipicephalus appendiculatus</name>
    <name type="common">Brown ear tick</name>
    <dbReference type="NCBI Taxonomy" id="34631"/>
    <lineage>
        <taxon>Eukaryota</taxon>
        <taxon>Metazoa</taxon>
        <taxon>Ecdysozoa</taxon>
        <taxon>Arthropoda</taxon>
        <taxon>Chelicerata</taxon>
        <taxon>Arachnida</taxon>
        <taxon>Acari</taxon>
        <taxon>Parasitiformes</taxon>
        <taxon>Ixodida</taxon>
        <taxon>Ixodoidea</taxon>
        <taxon>Ixodidae</taxon>
        <taxon>Rhipicephalinae</taxon>
        <taxon>Rhipicephalus</taxon>
        <taxon>Rhipicephalus</taxon>
    </lineage>
</organism>
<protein>
    <submittedName>
        <fullName evidence="6">Pancreatic lipase like enzyme</fullName>
    </submittedName>
</protein>
<dbReference type="GO" id="GO:0016298">
    <property type="term" value="F:lipase activity"/>
    <property type="evidence" value="ECO:0007669"/>
    <property type="project" value="InterPro"/>
</dbReference>
<name>A0A131Z3J5_RHIAP</name>
<dbReference type="InterPro" id="IPR033906">
    <property type="entry name" value="Lipase_N"/>
</dbReference>
<evidence type="ECO:0000256" key="4">
    <source>
        <dbReference type="RuleBase" id="RU004262"/>
    </source>
</evidence>
<dbReference type="GO" id="GO:0005615">
    <property type="term" value="C:extracellular space"/>
    <property type="evidence" value="ECO:0007669"/>
    <property type="project" value="TreeGrafter"/>
</dbReference>
<accession>A0A131Z3J5</accession>
<dbReference type="AlphaFoldDB" id="A0A131Z3J5"/>
<dbReference type="SUPFAM" id="SSF53474">
    <property type="entry name" value="alpha/beta-Hydrolases"/>
    <property type="match status" value="1"/>
</dbReference>
<evidence type="ECO:0000313" key="6">
    <source>
        <dbReference type="EMBL" id="JAP85983.1"/>
    </source>
</evidence>
<evidence type="ECO:0000256" key="2">
    <source>
        <dbReference type="ARBA" id="ARBA00010701"/>
    </source>
</evidence>
<evidence type="ECO:0000256" key="3">
    <source>
        <dbReference type="ARBA" id="ARBA00022525"/>
    </source>
</evidence>
<feature type="domain" description="Lipase" evidence="5">
    <location>
        <begin position="2"/>
        <end position="233"/>
    </location>
</feature>
<reference evidence="6" key="1">
    <citation type="journal article" date="2016" name="Ticks Tick Borne Dis.">
        <title>De novo assembly and annotation of the salivary gland transcriptome of Rhipicephalus appendiculatus male and female ticks during blood feeding.</title>
        <authorList>
            <person name="de Castro M.H."/>
            <person name="de Klerk D."/>
            <person name="Pienaar R."/>
            <person name="Latif A.A."/>
            <person name="Rees D.J."/>
            <person name="Mans B.J."/>
        </authorList>
    </citation>
    <scope>NUCLEOTIDE SEQUENCE</scope>
    <source>
        <tissue evidence="6">Salivary glands</tissue>
    </source>
</reference>
<dbReference type="PANTHER" id="PTHR11610:SF173">
    <property type="entry name" value="LIPASE DOMAIN-CONTAINING PROTEIN-RELATED"/>
    <property type="match status" value="1"/>
</dbReference>
<dbReference type="Pfam" id="PF00151">
    <property type="entry name" value="Lipase"/>
    <property type="match status" value="1"/>
</dbReference>
<dbReference type="InterPro" id="IPR029058">
    <property type="entry name" value="AB_hydrolase_fold"/>
</dbReference>
<evidence type="ECO:0000259" key="5">
    <source>
        <dbReference type="Pfam" id="PF00151"/>
    </source>
</evidence>